<reference evidence="1 2" key="1">
    <citation type="submission" date="2016-08" db="EMBL/GenBank/DDBJ databases">
        <title>Complete genome sequence of Bacillus muralis G25-68, a strain with toxicity to nematodes.</title>
        <authorList>
            <person name="Zheng Z."/>
        </authorList>
    </citation>
    <scope>NUCLEOTIDE SEQUENCE [LARGE SCALE GENOMIC DNA]</scope>
    <source>
        <strain evidence="1 2">G25-68</strain>
    </source>
</reference>
<protein>
    <submittedName>
        <fullName evidence="1">Uncharacterized protein</fullName>
    </submittedName>
</protein>
<organism evidence="1 2">
    <name type="scientific">Peribacillus muralis</name>
    <dbReference type="NCBI Taxonomy" id="264697"/>
    <lineage>
        <taxon>Bacteria</taxon>
        <taxon>Bacillati</taxon>
        <taxon>Bacillota</taxon>
        <taxon>Bacilli</taxon>
        <taxon>Bacillales</taxon>
        <taxon>Bacillaceae</taxon>
        <taxon>Peribacillus</taxon>
    </lineage>
</organism>
<dbReference type="KEGG" id="bmur:ABE28_004035"/>
<dbReference type="EMBL" id="CP017080">
    <property type="protein sequence ID" value="AOH53511.1"/>
    <property type="molecule type" value="Genomic_DNA"/>
</dbReference>
<dbReference type="AlphaFoldDB" id="A0A1B3XJW7"/>
<gene>
    <name evidence="1" type="ORF">ABE28_004035</name>
</gene>
<evidence type="ECO:0000313" key="2">
    <source>
        <dbReference type="Proteomes" id="UP000077926"/>
    </source>
</evidence>
<sequence length="224" mass="26245">MGTMTPLQRWINTLKWLKQYEENDQFEDILGGSVNFRIKKFIPESNVTKKYSILTEFFLLLGGQHDGGVTSLYVHNKVDKPLIEEIMMHFDDTKVVFENESPTEIMLRKPNQESLSLIRSTNINPITKDLFGTSNKEYVWRPVKWYKVLPEFMEKYEDTEFDKVLDCLKNTSPSPTTALSLSSWTLKESLKENFAIRYLAHKCKNLCLYIDDENNISTIKLEFH</sequence>
<accession>A0A1B3XJW7</accession>
<dbReference type="Proteomes" id="UP000077926">
    <property type="component" value="Chromosome"/>
</dbReference>
<name>A0A1B3XJW7_9BACI</name>
<evidence type="ECO:0000313" key="1">
    <source>
        <dbReference type="EMBL" id="AOH53511.1"/>
    </source>
</evidence>
<proteinExistence type="predicted"/>
<keyword evidence="2" id="KW-1185">Reference proteome</keyword>
<dbReference type="STRING" id="264697.ABE28_004035"/>